<sequence>DVHPAAPPLAPPRLRRRRRPLARHAAARPAPRPPQGAPRARPLSLRQPPRHRSRRGRLAALPRLACGGGHPLVGARARLRAAGAARGRALRRAVAVLRCAALRVQPAGEGGGKRTAQPREEVSARERVIFIAC</sequence>
<proteinExistence type="predicted"/>
<dbReference type="GeneID" id="17281629"/>
<dbReference type="Proteomes" id="UP000013827">
    <property type="component" value="Unassembled WGS sequence"/>
</dbReference>
<feature type="region of interest" description="Disordered" evidence="1">
    <location>
        <begin position="1"/>
        <end position="59"/>
    </location>
</feature>
<dbReference type="EnsemblProtists" id="EOD36359">
    <property type="protein sequence ID" value="EOD36359"/>
    <property type="gene ID" value="EMIHUDRAFT_440597"/>
</dbReference>
<feature type="compositionally biased region" description="Pro residues" evidence="1">
    <location>
        <begin position="1"/>
        <end position="11"/>
    </location>
</feature>
<feature type="compositionally biased region" description="Basic residues" evidence="1">
    <location>
        <begin position="13"/>
        <end position="26"/>
    </location>
</feature>
<feature type="compositionally biased region" description="Low complexity" evidence="1">
    <location>
        <begin position="37"/>
        <end position="47"/>
    </location>
</feature>
<protein>
    <submittedName>
        <fullName evidence="2">Uncharacterized protein</fullName>
    </submittedName>
</protein>
<reference evidence="2" key="2">
    <citation type="submission" date="2024-10" db="UniProtKB">
        <authorList>
            <consortium name="EnsemblProtists"/>
        </authorList>
    </citation>
    <scope>IDENTIFICATION</scope>
</reference>
<keyword evidence="3" id="KW-1185">Reference proteome</keyword>
<reference evidence="3" key="1">
    <citation type="journal article" date="2013" name="Nature">
        <title>Pan genome of the phytoplankton Emiliania underpins its global distribution.</title>
        <authorList>
            <person name="Read B.A."/>
            <person name="Kegel J."/>
            <person name="Klute M.J."/>
            <person name="Kuo A."/>
            <person name="Lefebvre S.C."/>
            <person name="Maumus F."/>
            <person name="Mayer C."/>
            <person name="Miller J."/>
            <person name="Monier A."/>
            <person name="Salamov A."/>
            <person name="Young J."/>
            <person name="Aguilar M."/>
            <person name="Claverie J.M."/>
            <person name="Frickenhaus S."/>
            <person name="Gonzalez K."/>
            <person name="Herman E.K."/>
            <person name="Lin Y.C."/>
            <person name="Napier J."/>
            <person name="Ogata H."/>
            <person name="Sarno A.F."/>
            <person name="Shmutz J."/>
            <person name="Schroeder D."/>
            <person name="de Vargas C."/>
            <person name="Verret F."/>
            <person name="von Dassow P."/>
            <person name="Valentin K."/>
            <person name="Van de Peer Y."/>
            <person name="Wheeler G."/>
            <person name="Dacks J.B."/>
            <person name="Delwiche C.F."/>
            <person name="Dyhrman S.T."/>
            <person name="Glockner G."/>
            <person name="John U."/>
            <person name="Richards T."/>
            <person name="Worden A.Z."/>
            <person name="Zhang X."/>
            <person name="Grigoriev I.V."/>
            <person name="Allen A.E."/>
            <person name="Bidle K."/>
            <person name="Borodovsky M."/>
            <person name="Bowler C."/>
            <person name="Brownlee C."/>
            <person name="Cock J.M."/>
            <person name="Elias M."/>
            <person name="Gladyshev V.N."/>
            <person name="Groth M."/>
            <person name="Guda C."/>
            <person name="Hadaegh A."/>
            <person name="Iglesias-Rodriguez M.D."/>
            <person name="Jenkins J."/>
            <person name="Jones B.M."/>
            <person name="Lawson T."/>
            <person name="Leese F."/>
            <person name="Lindquist E."/>
            <person name="Lobanov A."/>
            <person name="Lomsadze A."/>
            <person name="Malik S.B."/>
            <person name="Marsh M.E."/>
            <person name="Mackinder L."/>
            <person name="Mock T."/>
            <person name="Mueller-Roeber B."/>
            <person name="Pagarete A."/>
            <person name="Parker M."/>
            <person name="Probert I."/>
            <person name="Quesneville H."/>
            <person name="Raines C."/>
            <person name="Rensing S.A."/>
            <person name="Riano-Pachon D.M."/>
            <person name="Richier S."/>
            <person name="Rokitta S."/>
            <person name="Shiraiwa Y."/>
            <person name="Soanes D.M."/>
            <person name="van der Giezen M."/>
            <person name="Wahlund T.M."/>
            <person name="Williams B."/>
            <person name="Wilson W."/>
            <person name="Wolfe G."/>
            <person name="Wurch L.L."/>
        </authorList>
    </citation>
    <scope>NUCLEOTIDE SEQUENCE</scope>
</reference>
<dbReference type="HOGENOM" id="CLU_1912184_0_0_1"/>
<evidence type="ECO:0000256" key="1">
    <source>
        <dbReference type="SAM" id="MobiDB-lite"/>
    </source>
</evidence>
<dbReference type="KEGG" id="ehx:EMIHUDRAFT_440597"/>
<evidence type="ECO:0000313" key="2">
    <source>
        <dbReference type="EnsemblProtists" id="EOD36359"/>
    </source>
</evidence>
<dbReference type="AlphaFoldDB" id="A0A0D3KKS4"/>
<dbReference type="RefSeq" id="XP_005788788.1">
    <property type="nucleotide sequence ID" value="XM_005788731.1"/>
</dbReference>
<name>A0A0D3KKS4_EMIH1</name>
<evidence type="ECO:0000313" key="3">
    <source>
        <dbReference type="Proteomes" id="UP000013827"/>
    </source>
</evidence>
<dbReference type="PaxDb" id="2903-EOD36359"/>
<feature type="compositionally biased region" description="Basic residues" evidence="1">
    <location>
        <begin position="48"/>
        <end position="57"/>
    </location>
</feature>
<accession>A0A0D3KKS4</accession>
<organism evidence="2 3">
    <name type="scientific">Emiliania huxleyi (strain CCMP1516)</name>
    <dbReference type="NCBI Taxonomy" id="280463"/>
    <lineage>
        <taxon>Eukaryota</taxon>
        <taxon>Haptista</taxon>
        <taxon>Haptophyta</taxon>
        <taxon>Prymnesiophyceae</taxon>
        <taxon>Isochrysidales</taxon>
        <taxon>Noelaerhabdaceae</taxon>
        <taxon>Emiliania</taxon>
    </lineage>
</organism>